<dbReference type="SUPFAM" id="SSF81296">
    <property type="entry name" value="E set domains"/>
    <property type="match status" value="1"/>
</dbReference>
<keyword evidence="1" id="KW-0472">Membrane</keyword>
<dbReference type="PANTHER" id="PTHR19372:SF7">
    <property type="entry name" value="SULFITE OXIDASE, MITOCHONDRIAL"/>
    <property type="match status" value="1"/>
</dbReference>
<dbReference type="GO" id="GO:0020037">
    <property type="term" value="F:heme binding"/>
    <property type="evidence" value="ECO:0007669"/>
    <property type="project" value="TreeGrafter"/>
</dbReference>
<dbReference type="GO" id="GO:0008482">
    <property type="term" value="F:sulfite oxidase activity"/>
    <property type="evidence" value="ECO:0007669"/>
    <property type="project" value="TreeGrafter"/>
</dbReference>
<dbReference type="Pfam" id="PF17957">
    <property type="entry name" value="Big_7"/>
    <property type="match status" value="1"/>
</dbReference>
<dbReference type="AlphaFoldDB" id="A0A2T0UP13"/>
<dbReference type="PROSITE" id="PS51257">
    <property type="entry name" value="PROKAR_LIPOPROTEIN"/>
    <property type="match status" value="1"/>
</dbReference>
<dbReference type="Pfam" id="PF00174">
    <property type="entry name" value="Oxidored_molyb"/>
    <property type="match status" value="1"/>
</dbReference>
<evidence type="ECO:0000256" key="2">
    <source>
        <dbReference type="SAM" id="SignalP"/>
    </source>
</evidence>
<feature type="chain" id="PRO_5038415157" evidence="2">
    <location>
        <begin position="22"/>
        <end position="500"/>
    </location>
</feature>
<feature type="transmembrane region" description="Helical" evidence="1">
    <location>
        <begin position="159"/>
        <end position="176"/>
    </location>
</feature>
<dbReference type="InterPro" id="IPR000572">
    <property type="entry name" value="OxRdtase_Mopterin-bd_dom"/>
</dbReference>
<feature type="domain" description="Oxidoreductase molybdopterin-binding" evidence="3">
    <location>
        <begin position="228"/>
        <end position="379"/>
    </location>
</feature>
<accession>A0A2T0UP13</accession>
<name>A0A2T0UP13_9ACTN</name>
<evidence type="ECO:0000256" key="1">
    <source>
        <dbReference type="SAM" id="Phobius"/>
    </source>
</evidence>
<protein>
    <submittedName>
        <fullName evidence="4">DMSO/TMAO reductase YedYZ molybdopterin-dependent catalytic subunit</fullName>
    </submittedName>
</protein>
<dbReference type="Gene3D" id="3.90.420.10">
    <property type="entry name" value="Oxidoreductase, molybdopterin-binding domain"/>
    <property type="match status" value="1"/>
</dbReference>
<dbReference type="Proteomes" id="UP000238176">
    <property type="component" value="Unassembled WGS sequence"/>
</dbReference>
<feature type="transmembrane region" description="Helical" evidence="1">
    <location>
        <begin position="121"/>
        <end position="139"/>
    </location>
</feature>
<evidence type="ECO:0000313" key="4">
    <source>
        <dbReference type="EMBL" id="PRY59661.1"/>
    </source>
</evidence>
<feature type="transmembrane region" description="Helical" evidence="1">
    <location>
        <begin position="96"/>
        <end position="115"/>
    </location>
</feature>
<dbReference type="PANTHER" id="PTHR19372">
    <property type="entry name" value="SULFITE REDUCTASE"/>
    <property type="match status" value="1"/>
</dbReference>
<reference evidence="4 5" key="1">
    <citation type="submission" date="2018-03" db="EMBL/GenBank/DDBJ databases">
        <title>Genomic Encyclopedia of Type Strains, Phase III (KMG-III): the genomes of soil and plant-associated and newly described type strains.</title>
        <authorList>
            <person name="Whitman W."/>
        </authorList>
    </citation>
    <scope>NUCLEOTIDE SEQUENCE [LARGE SCALE GENOMIC DNA]</scope>
    <source>
        <strain evidence="4 5">CGMCC 4.7067</strain>
    </source>
</reference>
<dbReference type="GO" id="GO:0006790">
    <property type="term" value="P:sulfur compound metabolic process"/>
    <property type="evidence" value="ECO:0007669"/>
    <property type="project" value="TreeGrafter"/>
</dbReference>
<keyword evidence="1" id="KW-1133">Transmembrane helix</keyword>
<dbReference type="GO" id="GO:0043546">
    <property type="term" value="F:molybdopterin cofactor binding"/>
    <property type="evidence" value="ECO:0007669"/>
    <property type="project" value="TreeGrafter"/>
</dbReference>
<dbReference type="Gene3D" id="2.60.40.650">
    <property type="match status" value="1"/>
</dbReference>
<comment type="caution">
    <text evidence="4">The sequence shown here is derived from an EMBL/GenBank/DDBJ whole genome shotgun (WGS) entry which is preliminary data.</text>
</comment>
<dbReference type="InterPro" id="IPR036374">
    <property type="entry name" value="OxRdtase_Mopterin-bd_sf"/>
</dbReference>
<proteinExistence type="predicted"/>
<dbReference type="EMBL" id="PVTJ01000003">
    <property type="protein sequence ID" value="PRY59661.1"/>
    <property type="molecule type" value="Genomic_DNA"/>
</dbReference>
<dbReference type="SUPFAM" id="SSF56524">
    <property type="entry name" value="Oxidoreductase molybdopterin-binding domain"/>
    <property type="match status" value="1"/>
</dbReference>
<evidence type="ECO:0000313" key="5">
    <source>
        <dbReference type="Proteomes" id="UP000238176"/>
    </source>
</evidence>
<dbReference type="InterPro" id="IPR014756">
    <property type="entry name" value="Ig_E-set"/>
</dbReference>
<gene>
    <name evidence="4" type="ORF">B0I28_103135</name>
</gene>
<evidence type="ECO:0000259" key="3">
    <source>
        <dbReference type="Pfam" id="PF00174"/>
    </source>
</evidence>
<keyword evidence="2" id="KW-0732">Signal</keyword>
<organism evidence="4 5">
    <name type="scientific">Glycomyces artemisiae</name>
    <dbReference type="NCBI Taxonomy" id="1076443"/>
    <lineage>
        <taxon>Bacteria</taxon>
        <taxon>Bacillati</taxon>
        <taxon>Actinomycetota</taxon>
        <taxon>Actinomycetes</taxon>
        <taxon>Glycomycetales</taxon>
        <taxon>Glycomycetaceae</taxon>
        <taxon>Glycomyces</taxon>
    </lineage>
</organism>
<feature type="transmembrane region" description="Helical" evidence="1">
    <location>
        <begin position="68"/>
        <end position="89"/>
    </location>
</feature>
<keyword evidence="1" id="KW-0812">Transmembrane</keyword>
<feature type="signal peptide" evidence="2">
    <location>
        <begin position="1"/>
        <end position="21"/>
    </location>
</feature>
<sequence length="500" mass="51624">MRGMRPTIAAALAGIACAAVAVATAQLAAAAVDPGSAPVAAIGAAVVDAVPEPVKEFAIRTFGEYDKLALLAGIGTVIAALAAATGVAARRRPWTGYAVLALLGGAGAAAALARPAASPSWALPSLVGAACGAGVLAMLLRERSDGSAAPGRAVDRRGVLIALGGAGLAGAAGWRLTGTSDLEDARAAVDLPAPVDVGPAGAGLDVDGLTPYLTPNADFYRVDTALVLPRLLPEDYRLRITGRVANPMELSYRDLLDRGLVEREITISCVSNEVGGNLAGNARWLGVPLAGLLAEAGPEPGADQVVSRSADGWTAGTPTAVCTDGRDALVAVGMNGRPLPLEHGFPVRMIVPGLYGYVSATKWLVEIELSSFADFDAYWVRRDWDAQAPVKTFSRIDTPKPLATVPAGPVTVAGVAWAQRRGIARVEVRADGGPWNEAELAPVIGEDTWRQWKWTWDAAPGRRTLEVRATDGDGAVQTSERAAPFPNGATGWHSIVLNAE</sequence>
<keyword evidence="5" id="KW-1185">Reference proteome</keyword>